<dbReference type="InterPro" id="IPR013968">
    <property type="entry name" value="PKS_KR"/>
</dbReference>
<dbReference type="Pfam" id="PF00109">
    <property type="entry name" value="ketoacyl-synt"/>
    <property type="match status" value="3"/>
</dbReference>
<dbReference type="Gene3D" id="3.40.47.10">
    <property type="match status" value="3"/>
</dbReference>
<dbReference type="STRING" id="669502.SSDC_00650"/>
<dbReference type="eggNOG" id="COG0500">
    <property type="taxonomic scope" value="Bacteria"/>
</dbReference>
<evidence type="ECO:0000256" key="4">
    <source>
        <dbReference type="ARBA" id="ARBA00022490"/>
    </source>
</evidence>
<dbReference type="InterPro" id="IPR014031">
    <property type="entry name" value="Ketoacyl_synth_C"/>
</dbReference>
<dbReference type="Gene3D" id="3.40.630.30">
    <property type="match status" value="1"/>
</dbReference>
<feature type="domain" description="Carrier" evidence="13">
    <location>
        <begin position="3488"/>
        <end position="3565"/>
    </location>
</feature>
<dbReference type="PROSITE" id="PS50075">
    <property type="entry name" value="CARRIER"/>
    <property type="match status" value="6"/>
</dbReference>
<dbReference type="InterPro" id="IPR029063">
    <property type="entry name" value="SAM-dependent_MTases_sf"/>
</dbReference>
<feature type="domain" description="Carrier" evidence="13">
    <location>
        <begin position="3363"/>
        <end position="3440"/>
    </location>
</feature>
<accession>S5RPP0</accession>
<evidence type="ECO:0000256" key="8">
    <source>
        <dbReference type="ARBA" id="ARBA00023268"/>
    </source>
</evidence>
<dbReference type="HOGENOM" id="CLU_000022_58_6_4"/>
<proteinExistence type="inferred from homology"/>
<dbReference type="SMART" id="SM00823">
    <property type="entry name" value="PKS_PP"/>
    <property type="match status" value="4"/>
</dbReference>
<dbReference type="eggNOG" id="COG0236">
    <property type="taxonomic scope" value="Bacteria"/>
</dbReference>
<dbReference type="eggNOG" id="COG1028">
    <property type="taxonomic scope" value="Bacteria"/>
</dbReference>
<name>S5RPP0_9PROT</name>
<dbReference type="InterPro" id="IPR020806">
    <property type="entry name" value="PKS_PP-bd"/>
</dbReference>
<feature type="domain" description="Carrier" evidence="13">
    <location>
        <begin position="2013"/>
        <end position="2086"/>
    </location>
</feature>
<comment type="function">
    <text evidence="10">Involved in production of the polyketide antibiotic thailandamide.</text>
</comment>
<dbReference type="PROSITE" id="PS00606">
    <property type="entry name" value="KS3_1"/>
    <property type="match status" value="2"/>
</dbReference>
<dbReference type="Gene3D" id="3.40.50.150">
    <property type="entry name" value="Vaccinia Virus protein VP39"/>
    <property type="match status" value="1"/>
</dbReference>
<evidence type="ECO:0000256" key="10">
    <source>
        <dbReference type="ARBA" id="ARBA00054155"/>
    </source>
</evidence>
<dbReference type="SMART" id="SM00822">
    <property type="entry name" value="PKS_KR"/>
    <property type="match status" value="2"/>
</dbReference>
<keyword evidence="5" id="KW-0597">Phosphoprotein</keyword>
<dbReference type="GO" id="GO:0071770">
    <property type="term" value="P:DIM/DIP cell wall layer assembly"/>
    <property type="evidence" value="ECO:0007669"/>
    <property type="project" value="TreeGrafter"/>
</dbReference>
<dbReference type="Pfam" id="PF22336">
    <property type="entry name" value="RhiE-like_linker"/>
    <property type="match status" value="3"/>
</dbReference>
<dbReference type="InterPro" id="IPR050091">
    <property type="entry name" value="PKS_NRPS_Biosynth_Enz"/>
</dbReference>
<dbReference type="InterPro" id="IPR016181">
    <property type="entry name" value="Acyl_CoA_acyltransferase"/>
</dbReference>
<feature type="domain" description="Ketosynthase family 3 (KS3)" evidence="14">
    <location>
        <begin position="3668"/>
        <end position="4092"/>
    </location>
</feature>
<evidence type="ECO:0000256" key="11">
    <source>
        <dbReference type="RuleBase" id="RU003707"/>
    </source>
</evidence>
<dbReference type="Gene3D" id="3.40.50.720">
    <property type="entry name" value="NAD(P)-binding Rossmann-like Domain"/>
    <property type="match status" value="2"/>
</dbReference>
<dbReference type="Pfam" id="PF00550">
    <property type="entry name" value="PP-binding"/>
    <property type="match status" value="5"/>
</dbReference>
<dbReference type="eggNOG" id="COG3321">
    <property type="taxonomic scope" value="Bacteria"/>
</dbReference>
<dbReference type="InterPro" id="IPR029045">
    <property type="entry name" value="ClpP/crotonase-like_dom_sf"/>
</dbReference>
<dbReference type="InterPro" id="IPR020841">
    <property type="entry name" value="PKS_Beta-ketoAc_synthase_dom"/>
</dbReference>
<dbReference type="InterPro" id="IPR036291">
    <property type="entry name" value="NAD(P)-bd_dom_sf"/>
</dbReference>
<dbReference type="PROSITE" id="PS52004">
    <property type="entry name" value="KS3_2"/>
    <property type="match status" value="3"/>
</dbReference>
<dbReference type="Gene3D" id="1.10.1200.10">
    <property type="entry name" value="ACP-like"/>
    <property type="match status" value="6"/>
</dbReference>
<dbReference type="SUPFAM" id="SSF55729">
    <property type="entry name" value="Acyl-CoA N-acyltransferases (Nat)"/>
    <property type="match status" value="1"/>
</dbReference>
<dbReference type="OrthoDB" id="8566036at2"/>
<dbReference type="NCBIfam" id="NF005496">
    <property type="entry name" value="PRK07110.1"/>
    <property type="match status" value="1"/>
</dbReference>
<comment type="similarity">
    <text evidence="11">Belongs to the enoyl-CoA hydratase/isomerase family.</text>
</comment>
<dbReference type="PANTHER" id="PTHR43775:SF37">
    <property type="entry name" value="SI:DKEY-61P9.11"/>
    <property type="match status" value="1"/>
</dbReference>
<keyword evidence="6" id="KW-0808">Transferase</keyword>
<feature type="domain" description="Ketosynthase family 3 (KS3)" evidence="14">
    <location>
        <begin position="2125"/>
        <end position="2555"/>
    </location>
</feature>
<dbReference type="CDD" id="cd02440">
    <property type="entry name" value="AdoMet_MTases"/>
    <property type="match status" value="1"/>
</dbReference>
<dbReference type="PROSITE" id="PS00012">
    <property type="entry name" value="PHOSPHOPANTETHEINE"/>
    <property type="match status" value="3"/>
</dbReference>
<dbReference type="SMART" id="SM00825">
    <property type="entry name" value="PKS_KS"/>
    <property type="match status" value="3"/>
</dbReference>
<dbReference type="eggNOG" id="COG0300">
    <property type="taxonomic scope" value="Bacteria"/>
</dbReference>
<dbReference type="SMART" id="SM01294">
    <property type="entry name" value="PKS_PP_betabranch"/>
    <property type="match status" value="3"/>
</dbReference>
<evidence type="ECO:0000259" key="13">
    <source>
        <dbReference type="PROSITE" id="PS50075"/>
    </source>
</evidence>
<dbReference type="RefSeq" id="WP_020915398.1">
    <property type="nucleotide sequence ID" value="NC_021885.1"/>
</dbReference>
<dbReference type="EMBL" id="CP003468">
    <property type="protein sequence ID" value="AGS06823.1"/>
    <property type="molecule type" value="Genomic_DNA"/>
</dbReference>
<dbReference type="InterPro" id="IPR016039">
    <property type="entry name" value="Thiolase-like"/>
</dbReference>
<feature type="domain" description="Ketosynthase family 3 (KS3)" evidence="14">
    <location>
        <begin position="381"/>
        <end position="814"/>
    </location>
</feature>
<dbReference type="Gene3D" id="1.10.1240.100">
    <property type="match status" value="3"/>
</dbReference>
<dbReference type="GO" id="GO:0006633">
    <property type="term" value="P:fatty acid biosynthetic process"/>
    <property type="evidence" value="ECO:0007669"/>
    <property type="project" value="InterPro"/>
</dbReference>
<dbReference type="GO" id="GO:0003857">
    <property type="term" value="F:(3S)-3-hydroxyacyl-CoA dehydrogenase (NAD+) activity"/>
    <property type="evidence" value="ECO:0007669"/>
    <property type="project" value="UniProtKB-EC"/>
</dbReference>
<dbReference type="PANTHER" id="PTHR43775">
    <property type="entry name" value="FATTY ACID SYNTHASE"/>
    <property type="match status" value="1"/>
</dbReference>
<feature type="domain" description="Carrier" evidence="13">
    <location>
        <begin position="5088"/>
        <end position="5163"/>
    </location>
</feature>
<feature type="domain" description="Carrier" evidence="13">
    <location>
        <begin position="3238"/>
        <end position="3315"/>
    </location>
</feature>
<dbReference type="Pfam" id="PF08659">
    <property type="entry name" value="KR"/>
    <property type="match status" value="2"/>
</dbReference>
<evidence type="ECO:0000256" key="9">
    <source>
        <dbReference type="ARBA" id="ARBA00049556"/>
    </source>
</evidence>
<dbReference type="GO" id="GO:0004312">
    <property type="term" value="F:fatty acid synthase activity"/>
    <property type="evidence" value="ECO:0007669"/>
    <property type="project" value="TreeGrafter"/>
</dbReference>
<dbReference type="KEGG" id="ssdc:SSDC_00650"/>
<comment type="catalytic activity">
    <reaction evidence="9">
        <text>a (3S)-3-hydroxyacyl-CoA + NAD(+) = a 3-oxoacyl-CoA + NADH + H(+)</text>
        <dbReference type="Rhea" id="RHEA:22432"/>
        <dbReference type="ChEBI" id="CHEBI:15378"/>
        <dbReference type="ChEBI" id="CHEBI:57318"/>
        <dbReference type="ChEBI" id="CHEBI:57540"/>
        <dbReference type="ChEBI" id="CHEBI:57945"/>
        <dbReference type="ChEBI" id="CHEBI:90726"/>
        <dbReference type="EC" id="1.1.1.35"/>
    </reaction>
</comment>
<dbReference type="SUPFAM" id="SSF52096">
    <property type="entry name" value="ClpP/crotonase"/>
    <property type="match status" value="1"/>
</dbReference>
<dbReference type="InterPro" id="IPR036736">
    <property type="entry name" value="ACP-like_sf"/>
</dbReference>
<dbReference type="Proteomes" id="UP000015216">
    <property type="component" value="Chromosome"/>
</dbReference>
<feature type="domain" description="Carrier" evidence="13">
    <location>
        <begin position="273"/>
        <end position="348"/>
    </location>
</feature>
<keyword evidence="7" id="KW-0677">Repeat</keyword>
<dbReference type="GO" id="GO:0005886">
    <property type="term" value="C:plasma membrane"/>
    <property type="evidence" value="ECO:0007669"/>
    <property type="project" value="TreeGrafter"/>
</dbReference>
<keyword evidence="3" id="KW-0596">Phosphopantetheine</keyword>
<evidence type="ECO:0000313" key="16">
    <source>
        <dbReference type="Proteomes" id="UP000015216"/>
    </source>
</evidence>
<dbReference type="SUPFAM" id="SSF47336">
    <property type="entry name" value="ACP-like"/>
    <property type="match status" value="6"/>
</dbReference>
<dbReference type="CDD" id="cd06558">
    <property type="entry name" value="crotonase-like"/>
    <property type="match status" value="1"/>
</dbReference>
<dbReference type="GO" id="GO:0004315">
    <property type="term" value="F:3-oxoacyl-[acyl-carrier-protein] synthase activity"/>
    <property type="evidence" value="ECO:0007669"/>
    <property type="project" value="InterPro"/>
</dbReference>
<dbReference type="SUPFAM" id="SSF53901">
    <property type="entry name" value="Thiolase-like"/>
    <property type="match status" value="3"/>
</dbReference>
<evidence type="ECO:0000259" key="14">
    <source>
        <dbReference type="PROSITE" id="PS52004"/>
    </source>
</evidence>
<feature type="region of interest" description="Disordered" evidence="12">
    <location>
        <begin position="995"/>
        <end position="1133"/>
    </location>
</feature>
<evidence type="ECO:0000256" key="12">
    <source>
        <dbReference type="SAM" id="MobiDB-lite"/>
    </source>
</evidence>
<evidence type="ECO:0000256" key="6">
    <source>
        <dbReference type="ARBA" id="ARBA00022679"/>
    </source>
</evidence>
<dbReference type="GO" id="GO:0005737">
    <property type="term" value="C:cytoplasm"/>
    <property type="evidence" value="ECO:0007669"/>
    <property type="project" value="UniProtKB-SubCell"/>
</dbReference>
<dbReference type="InterPro" id="IPR018201">
    <property type="entry name" value="Ketoacyl_synth_AS"/>
</dbReference>
<dbReference type="InterPro" id="IPR001753">
    <property type="entry name" value="Enoyl-CoA_hydra/iso"/>
</dbReference>
<comment type="subcellular location">
    <subcellularLocation>
        <location evidence="1">Cytoplasm</location>
    </subcellularLocation>
</comment>
<dbReference type="eggNOG" id="COG1024">
    <property type="taxonomic scope" value="Bacteria"/>
</dbReference>
<dbReference type="InterPro" id="IPR057326">
    <property type="entry name" value="KR_dom"/>
</dbReference>
<dbReference type="Pfam" id="PF00378">
    <property type="entry name" value="ECH_1"/>
    <property type="match status" value="1"/>
</dbReference>
<dbReference type="SUPFAM" id="SSF51735">
    <property type="entry name" value="NAD(P)-binding Rossmann-fold domains"/>
    <property type="match status" value="2"/>
</dbReference>
<dbReference type="CDD" id="cd00833">
    <property type="entry name" value="PKS"/>
    <property type="match status" value="3"/>
</dbReference>
<keyword evidence="16" id="KW-1185">Reference proteome</keyword>
<dbReference type="GeneID" id="301552998"/>
<dbReference type="Pfam" id="PF02801">
    <property type="entry name" value="Ketoacyl-synt_C"/>
    <property type="match status" value="3"/>
</dbReference>
<protein>
    <submittedName>
        <fullName evidence="15">Type I polyketide synthase, PedI-like protein</fullName>
    </submittedName>
</protein>
<evidence type="ECO:0000256" key="1">
    <source>
        <dbReference type="ARBA" id="ARBA00004496"/>
    </source>
</evidence>
<gene>
    <name evidence="15" type="primary">dipP</name>
    <name evidence="15" type="ORF">SSDC_00650</name>
</gene>
<evidence type="ECO:0000256" key="3">
    <source>
        <dbReference type="ARBA" id="ARBA00022450"/>
    </source>
</evidence>
<dbReference type="InterPro" id="IPR006162">
    <property type="entry name" value="Ppantetheine_attach_site"/>
</dbReference>
<dbReference type="InterPro" id="IPR018376">
    <property type="entry name" value="Enoyl-CoA_hyd/isom_CS"/>
</dbReference>
<keyword evidence="4" id="KW-0963">Cytoplasm</keyword>
<evidence type="ECO:0000256" key="7">
    <source>
        <dbReference type="ARBA" id="ARBA00022737"/>
    </source>
</evidence>
<dbReference type="Pfam" id="PF08242">
    <property type="entry name" value="Methyltransf_12"/>
    <property type="match status" value="1"/>
</dbReference>
<dbReference type="InterPro" id="IPR014030">
    <property type="entry name" value="Ketoacyl_synth_N"/>
</dbReference>
<comment type="pathway">
    <text evidence="2">Antibiotic biosynthesis.</text>
</comment>
<sequence length="5166" mass="593025">MYKILENFFNKNENSLEKCFLEAAKNGLFIDHQPPKNLLDIKSIKNYILLNLKYKPYCIRPALLEDIPKLMKLEKSCWNKLLRTPEFIIKNRICNYPAGQLVLLMNNKISGVIYSQLIKSVKKLANYNITTIDTLHNINGSIAQLLAVNIFPNMQQQNLGDQLLEFTLIYYSLQIKINLVVAITLCKNFNKLDNLSLSEYIKKRNIYGMLIDPILYFHESHGAIIKKLIPNYRPLDYKNNGYGVLINYDIKNRKCIEINHKTKIKKNNKYNLEEISDYIKKIIYKCLSFEFKKFFSIDTPLMDMGLDSSDLLFLSKNLSSHYQLNIDSTFLFYNNTVNKIISYFYNKINNINIFEKNNKPYLLEKNFKNMEINNNSINNLNKDIAIIGLACYLPKGINTLSKFWKILKKGSSVIEELNESRWIWPLEIDIKNKHKGINFGAFLKDIECFDAPFFKISPIEAESMDPQQRILLELSWKTIEDAGYDSSKLSGSNTGVFIGASGSDYTRLLSDYIKIPVNAHHCIGNSMAVLANRISYFYNFTGPSLLIDTACSSSLVAVHEALQSIKNGESSQALVGGINLILHPSNTIAYYKAGMLSRDGICKTFDKNADGYVRGEGAVMLMLKPLSVALNDHDNIYAIIKGSAITHNGQSNGLTAPNPIQQSYLLQKAWNESNIDVRSLGYIECHGTGTKLGDPIEIQGLKNAFHSIITYKKNIKNFYEKCGLGSVKTNLGHLEAASGITGILKIILCLKNKKLPASLNFYNLNKNIKLDDSHLYIIDHLQDWVKPKYENKLRIAGVSSFGSGGTNAHVVLSEYNIEINNKIINNISINFENSTLPLIFVLSAKTKSQLLIYVKKYIEWLNNKESLNISLRDLTLQLQKGRQAMNCRLALVIFNRDDLLSQLNFFYEKKIIPMQDKLDSFNESKNKIDIATVINLAIKEKNFKKIAILWQSGININWSLIDKKNIRISLPTYPFSKYYYWLPKNNLIKKISNSDDTQISNSDDTQISNSDDTQISNSDDTQISNSDDTQISNSDDTQISNSDDTQISNSDDTQISNSDDTQISNSDDTQISNSDDTQISNSDDTQISNSDDTQISNSDDTQISNSDDTQISNSDDTQISNSDDTQISNSDDTQISNSDVMQLSLTWDPIIINYKNNSYLMNRKLLVIGANLKQKKIIQSINSSMHEFFININESVDIISYKLSKLISKGYKFDHIIWITPQISKIDLINYQDFGVLLLFKFIKALLSQKIYSSQKLIWTIITYATQEVFDTDLVSPGYASIHGLSGVLAKEYPFWVINLLDLEFNTNLENILVNIPKNITSGETIAYRNGQWFKGYLCSIVNSNLSSKLIYKQKGIYIVIGGSGGIGKAWTNYVIKKYSAQVIWICKSKLDDNIQKKLDKFKKNNSSILYISADACDLTSLKKSLTIIKKTYPVINGIIHSAVSSEFDKSIEKMSIKRFQSILSIKIDASINIAKVFSTEVSDFIFYFSSIVAIEKNGGMSGYSAGGAFEDAYAICLSKKLQCFVRVINWGHWEIGTGKKISNFAKIRLKQSGRLPLKVSQAMTFLENISNIPLRQIIVMRVSCYKSLFLFNPMKSLVIYPDNLDIIKSFSSNFILTESNKKIQLLKNLSIFNNKIMEIKLLPLFAGILFSTGFLGKNKNNHWKILKNISNNTPKFYEKWLKSSIKFLEKYDKKNISIELENLNNLEKLWESWNISKQKYFNNSNLKSAIILVETCLKSLPLILSGKIRSTDIIFPNASMKMVNGIYCNNLVSDYFNEILAKTIVSFIKLRLQKEPLARIRIIEIGAGTGGTTSIILPHLHHFYKNISEYAYTDISKAFLFHAEKKFSSNYSYIIPKIFNIEKHFSDQMIEPGSYDIAIATNVLHATRNICFTLSNVKAVLRKNGLLLLNEISKKSFFAHLTFGLLEGWWLSEDQKIRIPDSPILCSKNWYKILSQEGFNTILFPAENTHNLGQQIIIAKSNGIIKQKISMEKKIKNNQVKSMYKNKNLSLKSITLYLKKIIAKVLHMDISKIDAQELLGNYGIDSILIIQITNKLRKDFSNISSTLLFEYKNISELANYLIDNYKKESQKLTKIKIDNEKNETKEIKISSNILYKNKIDICDNNDIAIIGMSCRFPKANNLKEYWELLINGKNCITEIPSSRWEIDKFYNSDVEEAIKEGKTYCKWGGFLNGFDNFDPLFFNISPKEANIIDPQERLFLQTAWETLEDAGYTRERLAKDFNHKVSVFVGVTRTGFDLFGPELWKHGSTLYPHTSFSSFANRVSYFLNIHGPSMPIDTMCSSSLTAIHQACQSLLSGESKLAIAGGVNLYLHPSSYILLSSLRMLSKDGICRSFGENANGFVPGEGVGAILLKPISKAIEDNDRIQAIIKATNINHGGKTNGYTVPNPNAQFELIKNTLKKANINARNISYIEAHGTGTELGDPIEISSLVKAFRNDTEDNNFCAIGSVKSNIGHLESASGIAGFIKVILQMKNKRLVPTLHAKIANPNINFSKTPFFLQQTLVNWVREKNIPRIAGISSFGAGGSNAHIIIEEFKKIKKSFNFLCEKTYIIILSARNEESLKNYIKRLYEFTLQISHEKLSNLSYTLQIGREAMDIRIAFIVCSLSELQKKLKKCLSIKDNNYSSLEEEENIFYGKIKNYKDIISIFYNDVTIQDTLKIWFQKKKYERLLKFWSKGMNIDWTKLYSEKNMYHCIALPTYPFLETPYSLPLFNTTSNFLISNSNKVIDINFNKFKYINFKDHGKGIFSIKFNDICNINDKNINEKIRHSCYELISCIKSLSNLNKVKVLMLNNLDKLFSDTINFNKIIQKEIFNITQSLMKFLFPIIIILTGKNLNYVMKISMACDLIICSKQGYYTDLSSNIIFDSKSLRKFKLLYPIVDKSIIQNYAFEKANQIIQSSSISLKILKKHLNKNIDNIITNLRNFSQYPNFLLKLSYNKDKISLIPFASHVIKLEKYYNDILILTICDRENKNMFSSSVVKGITDAFSYINSSVQYKVIIITGYENYFACGGTKEGLLKIQKGISRFTDEKSYCMPLYCKIPVIAAMQGHAIGAGWAMGLFCDYTIFSEESVYQSPYMRYGFTPGAGSTLIFPQRFGKILSREILFTASEFKGKELKERGISMPVLPRKQVLFYSLKLAKKLSLLSKKELELQKKYYSHSLQKKLSTIFLHELTMHDYTFVNNPSVITNIERYFDKSIKKNNSKIINDTISYDNSKKLNSRVFSILKNSLIEELQIKSEQFDDDAIFIDMGLDSIIAVTWIRKINSQLDLSINSTKIYDYPTLNKFFKFIMSQISKKLKSKNLSINNDDFDKSINNDDIDKSIKKNNSKIINDTISYDNSKKLNSRVFSILKNSLIEELQIKSEQFDDDAIFIDMGLDSIIAVTWIRKINSQLDLSINSTKIYDYPTLNKFFKFIMSQISKKLKSKNLSINNDDFDKSINNDDIDKSIKKNNSKIINDTISYDNSKKLNSRVFSILKNSLIEELQIKSEQFDDDAIFIDMGLDSIIAVTWIRKINSQLDLSINSTKIYDYPTLNKFFKFIMSQISKKLKSKNLSINNDDFDKSINNDDIDKSIKKNNSKIINDTISYDNSKKLKSKNLSINNDDFDKSINNDDIDKSIKKNNSKIINDTISYDNSKKLKSKNLSINNDDIAIIGISGQFPKANNVKKFWNNLLIGRNCVSKIPSTRWIIDDFYDSDKNAIGKTICKKMGSLEDIEIFDPLFFNISPSEAEYMDPQQRLFLQNCWTCIEDAGYNPFSLSGSLCGVFVGCAVSDYNKLITDPKMYNAYALMGESVSILPARVSYFLNLQGPCLAIDTACSSSLVAIAHACDSLILGNSKIALAGGVYIINTPDIHIKMSKSGMLSPDGHCYSFDQRANGFVPGEGVGVLMLKKLKDAKKDGDDIYCIIKGWGVNQDGKTNGITAPNTKSQIRLQTKIYKKFNINPNDIQLLEAHGTGTKLGDPIEFEALCESFNKFSYHKNFCALGSVKSNIGHSATAAGVIGMIKIILSLKHKVLPPTINYNILNEHIKLENSPFFINTKCKSWDIKNKKKRMAAINSFGFSGTNAHIVLMEKIKNNENIDKFINNLPIFMVFPLSAKNLSQLLIYAKLICNYISKDLKNDNTNIFDFIYTFQFGRAVMSHRLAIVISSFEELYKKLLNFIKNYKNKDNYINNNFFYGKIKSKKNNKILKNFENINKITDKNSLEISIILANKWVNGEYVDWKYLQLFHKGHRKHGLPTYPFSREYYWISKEKNKYIKNNLKSSDVNCKNNIYHELLDSIDLQDRLHFYKNKKIIFIHTEKNQFNIFKKLLLNLKKVSNTEDKKINNFIIPIYYNFHSSIFTKELFFEEKYEIILIFNISKVNNDITLLLEKFFEKFLNGYFGYPIEIIFFIQLKINNKDYIMKLINDKINLSTNNLSLIRKKIIFCDDYNEFNQLLFMQRLCIEWLIPEKNNKLIDINYIYYLNNERFIKKNIKNKNLEENNIYLINKDWIVKEPYFLKNNIERKILLVLVNEDSIQLVEKIFNLNDFQKIILISINKIDYVSNYDLVNLNDINLARINTQLLVNKYDNNITHIIDLSDIYNAAHDYDNDQFEKIVFYQIIINTINEISILYFTKELQNFKFKKMTLSGSKFSGIIKMISSDYQHIDSRCIDVDDSIYNEPMKLRNIIFKEFNVKLQETEICYRNNKRYVPILLEKKLEIKNYIPFLISYEGVYVITGGTNGVGLEIAKYFIKKGCKNIVLMGITNLPPKKDWEKIISNNDSSFYLINKLKELTYLKRKIKNLKIYIGSLSDLNLLKKYFTKIRNNYGPIKGVIHCAGTYSNIKKPGFSNKNIEDIKKVWEPKIKGIENLHEVFKSDPLDFFISFSSMAGLIPHLARGSSDYASANTYMSFFSIYQQFLYKNIFYKNIIISDWNQTGALTRVSNEKFIIIEKIFNKLGMRTFNNKEGKILFEKIMNLNNETSIKENNNSIIINYLNLSIFHNIKERLLYARPFKFKSKLMKKNIENYIKYWEEKQQNGIKVSIQEIIKIIDMNEIKKLNSNFIDRIHKLITLNKKQKLEEVKDNKNSNQKYFEKIISKTMIKVLKLKEIDFTETFQNYGLDSISAMVLSTKLEKKLKYTIKPQWLIDFNSVKKLSVYLSNLINNK</sequence>
<organism evidence="15 16">
    <name type="scientific">Candidatus Profftella armatura</name>
    <dbReference type="NCBI Taxonomy" id="669502"/>
    <lineage>
        <taxon>Bacteria</taxon>
        <taxon>Pseudomonadati</taxon>
        <taxon>Pseudomonadota</taxon>
        <taxon>Betaproteobacteria</taxon>
        <taxon>Candidatus Profftella</taxon>
    </lineage>
</organism>
<dbReference type="PROSITE" id="PS00166">
    <property type="entry name" value="ENOYL_COA_HYDRATASE"/>
    <property type="match status" value="1"/>
</dbReference>
<keyword evidence="8" id="KW-0511">Multifunctional enzyme</keyword>
<dbReference type="InterPro" id="IPR054514">
    <property type="entry name" value="RhiE-like_linker"/>
</dbReference>
<dbReference type="Gene3D" id="6.20.390.20">
    <property type="match status" value="1"/>
</dbReference>
<dbReference type="InterPro" id="IPR013217">
    <property type="entry name" value="Methyltransf_12"/>
</dbReference>
<evidence type="ECO:0000256" key="2">
    <source>
        <dbReference type="ARBA" id="ARBA00004792"/>
    </source>
</evidence>
<dbReference type="Gene3D" id="3.90.226.10">
    <property type="entry name" value="2-enoyl-CoA Hydratase, Chain A, domain 1"/>
    <property type="match status" value="1"/>
</dbReference>
<reference evidence="15 16" key="1">
    <citation type="journal article" date="2013" name="Curr. Biol.">
        <title>Defensive bacteriome symbiont with a drastically reduced genome.</title>
        <authorList>
            <person name="Nakabachi A."/>
            <person name="Ueoka R."/>
            <person name="Oshima K."/>
            <person name="Teta R."/>
            <person name="Mangoni A."/>
            <person name="Gurgui M."/>
            <person name="Oldham N.J."/>
            <person name="van Echten-Deckert G."/>
            <person name="Okamura K."/>
            <person name="Yamamoto K."/>
            <person name="Inoue H."/>
            <person name="Ohkuma M."/>
            <person name="Hongoh Y."/>
            <person name="Miyagishima S.Y."/>
            <person name="Hattori M."/>
            <person name="Piel J."/>
            <person name="Fukatsu T."/>
        </authorList>
    </citation>
    <scope>NUCLEOTIDE SEQUENCE [LARGE SCALE GENOMIC DNA]</scope>
    <source>
        <strain evidence="15 16">DC</strain>
    </source>
</reference>
<dbReference type="GO" id="GO:0031177">
    <property type="term" value="F:phosphopantetheine binding"/>
    <property type="evidence" value="ECO:0007669"/>
    <property type="project" value="InterPro"/>
</dbReference>
<dbReference type="InterPro" id="IPR009081">
    <property type="entry name" value="PP-bd_ACP"/>
</dbReference>
<dbReference type="SUPFAM" id="SSF53335">
    <property type="entry name" value="S-adenosyl-L-methionine-dependent methyltransferases"/>
    <property type="match status" value="1"/>
</dbReference>
<dbReference type="eggNOG" id="COG5644">
    <property type="taxonomic scope" value="Bacteria"/>
</dbReference>
<evidence type="ECO:0000256" key="5">
    <source>
        <dbReference type="ARBA" id="ARBA00022553"/>
    </source>
</evidence>
<evidence type="ECO:0000313" key="15">
    <source>
        <dbReference type="EMBL" id="AGS06823.1"/>
    </source>
</evidence>
<dbReference type="FunFam" id="3.40.47.10:FF:000019">
    <property type="entry name" value="Polyketide synthase type I"/>
    <property type="match status" value="2"/>
</dbReference>
<dbReference type="PATRIC" id="fig|669502.6.peg.127"/>